<evidence type="ECO:0000313" key="2">
    <source>
        <dbReference type="EMBL" id="OGD85594.1"/>
    </source>
</evidence>
<reference evidence="2 3" key="1">
    <citation type="journal article" date="2016" name="Nat. Commun.">
        <title>Thousands of microbial genomes shed light on interconnected biogeochemical processes in an aquifer system.</title>
        <authorList>
            <person name="Anantharaman K."/>
            <person name="Brown C.T."/>
            <person name="Hug L.A."/>
            <person name="Sharon I."/>
            <person name="Castelle C.J."/>
            <person name="Probst A.J."/>
            <person name="Thomas B.C."/>
            <person name="Singh A."/>
            <person name="Wilkins M.J."/>
            <person name="Karaoz U."/>
            <person name="Brodie E.L."/>
            <person name="Williams K.H."/>
            <person name="Hubbard S.S."/>
            <person name="Banfield J.F."/>
        </authorList>
    </citation>
    <scope>NUCLEOTIDE SEQUENCE [LARGE SCALE GENOMIC DNA]</scope>
</reference>
<comment type="caution">
    <text evidence="2">The sequence shown here is derived from an EMBL/GenBank/DDBJ whole genome shotgun (WGS) entry which is preliminary data.</text>
</comment>
<keyword evidence="1" id="KW-0472">Membrane</keyword>
<dbReference type="Proteomes" id="UP000176317">
    <property type="component" value="Unassembled WGS sequence"/>
</dbReference>
<dbReference type="AlphaFoldDB" id="A0A1F5G1B4"/>
<feature type="transmembrane region" description="Helical" evidence="1">
    <location>
        <begin position="9"/>
        <end position="27"/>
    </location>
</feature>
<protein>
    <recommendedName>
        <fullName evidence="4">DUF3352 domain-containing protein</fullName>
    </recommendedName>
</protein>
<evidence type="ECO:0000256" key="1">
    <source>
        <dbReference type="SAM" id="Phobius"/>
    </source>
</evidence>
<dbReference type="EMBL" id="MFAT01000063">
    <property type="protein sequence ID" value="OGD85594.1"/>
    <property type="molecule type" value="Genomic_DNA"/>
</dbReference>
<evidence type="ECO:0008006" key="4">
    <source>
        <dbReference type="Google" id="ProtNLM"/>
    </source>
</evidence>
<sequence>MKLKPKKHLGFLVGIITVSLLTTIFLLPDSNQSQIFLESANNQFKVSFDITDSDHANLLKLFNNLNIPKSTEQGFSFELDSTSSAKLAYISPIKSKLSFAPRSISFNGNLSHEPFLSTFTSPTLNIPKNTNLAIFAPNLIDFVNAHYSYPLPITDWLKENVTQSSNQILIFYGESPNYALFIQNEQNDLSSLKNLKFDQALDIIYKEETQQDIIYHFFNIPSENDENPKNLSVFNFNNWLVLASSQETALFITDVQKSRSDSIIFPNDKNLKNINFMLYYNNPRDYQTSKNLLNMLLPNSDLTDTAQNSIAQALEKIENAILILKGNEFSGLIKVK</sequence>
<proteinExistence type="predicted"/>
<organism evidence="2 3">
    <name type="scientific">Candidatus Curtissbacteria bacterium RBG_13_35_7</name>
    <dbReference type="NCBI Taxonomy" id="1797705"/>
    <lineage>
        <taxon>Bacteria</taxon>
        <taxon>Candidatus Curtissiibacteriota</taxon>
    </lineage>
</organism>
<accession>A0A1F5G1B4</accession>
<name>A0A1F5G1B4_9BACT</name>
<gene>
    <name evidence="2" type="ORF">A2164_02445</name>
</gene>
<evidence type="ECO:0000313" key="3">
    <source>
        <dbReference type="Proteomes" id="UP000176317"/>
    </source>
</evidence>
<keyword evidence="1" id="KW-0812">Transmembrane</keyword>
<keyword evidence="1" id="KW-1133">Transmembrane helix</keyword>